<accession>A0ABP9LG88</accession>
<sequence length="87" mass="10099">MRELRLRRDRPLVRVNEEPSAVNGYAIGFVFADRVHGGFEYDFYCRSPLDALDWVRQTAGKTWVTTEHLEQFADLALSRFDPPRKAA</sequence>
<gene>
    <name evidence="1" type="ORF">GCM10025759_19330</name>
</gene>
<evidence type="ECO:0000313" key="1">
    <source>
        <dbReference type="EMBL" id="GAA5075623.1"/>
    </source>
</evidence>
<keyword evidence="2" id="KW-1185">Reference proteome</keyword>
<dbReference type="EMBL" id="BAABKY010000002">
    <property type="protein sequence ID" value="GAA5075623.1"/>
    <property type="molecule type" value="Genomic_DNA"/>
</dbReference>
<evidence type="ECO:0000313" key="2">
    <source>
        <dbReference type="Proteomes" id="UP001501083"/>
    </source>
</evidence>
<comment type="caution">
    <text evidence="1">The sequence shown here is derived from an EMBL/GenBank/DDBJ whole genome shotgun (WGS) entry which is preliminary data.</text>
</comment>
<dbReference type="Proteomes" id="UP001501083">
    <property type="component" value="Unassembled WGS sequence"/>
</dbReference>
<reference evidence="2" key="1">
    <citation type="journal article" date="2019" name="Int. J. Syst. Evol. Microbiol.">
        <title>The Global Catalogue of Microorganisms (GCM) 10K type strain sequencing project: providing services to taxonomists for standard genome sequencing and annotation.</title>
        <authorList>
            <consortium name="The Broad Institute Genomics Platform"/>
            <consortium name="The Broad Institute Genome Sequencing Center for Infectious Disease"/>
            <person name="Wu L."/>
            <person name="Ma J."/>
        </authorList>
    </citation>
    <scope>NUCLEOTIDE SEQUENCE [LARGE SCALE GENOMIC DNA]</scope>
    <source>
        <strain evidence="2">JCM 19212</strain>
    </source>
</reference>
<protein>
    <submittedName>
        <fullName evidence="1">Uncharacterized protein</fullName>
    </submittedName>
</protein>
<proteinExistence type="predicted"/>
<name>A0ABP9LG88_9GAMM</name>
<organism evidence="1 2">
    <name type="scientific">Lysobacter panacisoli</name>
    <dbReference type="NCBI Taxonomy" id="1255263"/>
    <lineage>
        <taxon>Bacteria</taxon>
        <taxon>Pseudomonadati</taxon>
        <taxon>Pseudomonadota</taxon>
        <taxon>Gammaproteobacteria</taxon>
        <taxon>Lysobacterales</taxon>
        <taxon>Lysobacteraceae</taxon>
        <taxon>Lysobacter</taxon>
    </lineage>
</organism>